<dbReference type="PANTHER" id="PTHR47466:SF1">
    <property type="entry name" value="METALLOPROTEASE MEP1 (AFU_ORTHOLOGUE AFUA_1G07730)-RELATED"/>
    <property type="match status" value="1"/>
</dbReference>
<keyword evidence="4 9" id="KW-0732">Signal</keyword>
<name>A0A409VJH2_9AGAR</name>
<sequence>MIISLSRAIFVLLGSALLVSAAEREVNQAFAGYNPCGTVVTDDDIAEMTQTLERLRVPRQAGIRNYEFDVHFNVVAKNMTTEGGWAPQKHIDDQMALLNERYVGTGVSWKLVSVTRILSRYWHETADMDTPQIEDMYRLFHKGKSTSFNVYTVGFYDAGINGFATLPTGYAQFSHRDGSLLLYATLPGGSSPERQGGTLIHEAGHWFGLRHTFQGGCTGVGDGVDDTPPQAEANYECPIGIDSCPGDAFPDPIHNYMDYTDEQCRREFTPGQIDLIQRSILAYRANPDV</sequence>
<dbReference type="PANTHER" id="PTHR47466">
    <property type="match status" value="1"/>
</dbReference>
<comment type="similarity">
    <text evidence="1">Belongs to the peptidase M43B family.</text>
</comment>
<dbReference type="Proteomes" id="UP000284842">
    <property type="component" value="Unassembled WGS sequence"/>
</dbReference>
<dbReference type="Gene3D" id="3.40.390.10">
    <property type="entry name" value="Collagenase (Catalytic Domain)"/>
    <property type="match status" value="1"/>
</dbReference>
<evidence type="ECO:0000256" key="2">
    <source>
        <dbReference type="ARBA" id="ARBA00022670"/>
    </source>
</evidence>
<evidence type="ECO:0000256" key="1">
    <source>
        <dbReference type="ARBA" id="ARBA00008721"/>
    </source>
</evidence>
<evidence type="ECO:0000256" key="6">
    <source>
        <dbReference type="ARBA" id="ARBA00022833"/>
    </source>
</evidence>
<dbReference type="GO" id="GO:0006508">
    <property type="term" value="P:proteolysis"/>
    <property type="evidence" value="ECO:0007669"/>
    <property type="project" value="UniProtKB-KW"/>
</dbReference>
<evidence type="ECO:0000259" key="10">
    <source>
        <dbReference type="Pfam" id="PF05572"/>
    </source>
</evidence>
<dbReference type="GO" id="GO:0008237">
    <property type="term" value="F:metallopeptidase activity"/>
    <property type="evidence" value="ECO:0007669"/>
    <property type="project" value="UniProtKB-KW"/>
</dbReference>
<feature type="domain" description="Peptidase M43 pregnancy-associated plasma-A" evidence="10">
    <location>
        <begin position="191"/>
        <end position="277"/>
    </location>
</feature>
<feature type="signal peptide" evidence="9">
    <location>
        <begin position="1"/>
        <end position="21"/>
    </location>
</feature>
<evidence type="ECO:0000313" key="11">
    <source>
        <dbReference type="EMBL" id="PPQ66395.1"/>
    </source>
</evidence>
<dbReference type="OrthoDB" id="536211at2759"/>
<keyword evidence="5" id="KW-0378">Hydrolase</keyword>
<keyword evidence="8" id="KW-1015">Disulfide bond</keyword>
<accession>A0A409VJH2</accession>
<keyword evidence="3" id="KW-0479">Metal-binding</keyword>
<proteinExistence type="inferred from homology"/>
<evidence type="ECO:0000313" key="12">
    <source>
        <dbReference type="Proteomes" id="UP000284842"/>
    </source>
</evidence>
<feature type="chain" id="PRO_5019369078" description="Peptidase M43 pregnancy-associated plasma-A domain-containing protein" evidence="9">
    <location>
        <begin position="22"/>
        <end position="289"/>
    </location>
</feature>
<comment type="caution">
    <text evidence="11">The sequence shown here is derived from an EMBL/GenBank/DDBJ whole genome shotgun (WGS) entry which is preliminary data.</text>
</comment>
<dbReference type="SUPFAM" id="SSF55486">
    <property type="entry name" value="Metalloproteases ('zincins'), catalytic domain"/>
    <property type="match status" value="1"/>
</dbReference>
<keyword evidence="12" id="KW-1185">Reference proteome</keyword>
<evidence type="ECO:0000256" key="3">
    <source>
        <dbReference type="ARBA" id="ARBA00022723"/>
    </source>
</evidence>
<dbReference type="InterPro" id="IPR008754">
    <property type="entry name" value="Peptidase_M43"/>
</dbReference>
<dbReference type="InterPro" id="IPR024079">
    <property type="entry name" value="MetalloPept_cat_dom_sf"/>
</dbReference>
<evidence type="ECO:0000256" key="8">
    <source>
        <dbReference type="ARBA" id="ARBA00023157"/>
    </source>
</evidence>
<protein>
    <recommendedName>
        <fullName evidence="10">Peptidase M43 pregnancy-associated plasma-A domain-containing protein</fullName>
    </recommendedName>
</protein>
<evidence type="ECO:0000256" key="7">
    <source>
        <dbReference type="ARBA" id="ARBA00023049"/>
    </source>
</evidence>
<evidence type="ECO:0000256" key="4">
    <source>
        <dbReference type="ARBA" id="ARBA00022729"/>
    </source>
</evidence>
<dbReference type="STRING" id="181874.A0A409VJH2"/>
<evidence type="ECO:0000256" key="5">
    <source>
        <dbReference type="ARBA" id="ARBA00022801"/>
    </source>
</evidence>
<dbReference type="Pfam" id="PF05572">
    <property type="entry name" value="Peptidase_M43"/>
    <property type="match status" value="1"/>
</dbReference>
<dbReference type="AlphaFoldDB" id="A0A409VJH2"/>
<gene>
    <name evidence="11" type="ORF">CVT24_007224</name>
</gene>
<keyword evidence="6" id="KW-0862">Zinc</keyword>
<dbReference type="InParanoid" id="A0A409VJH2"/>
<dbReference type="GO" id="GO:0046872">
    <property type="term" value="F:metal ion binding"/>
    <property type="evidence" value="ECO:0007669"/>
    <property type="project" value="UniProtKB-KW"/>
</dbReference>
<dbReference type="CDD" id="cd04275">
    <property type="entry name" value="ZnMc_pappalysin_like"/>
    <property type="match status" value="1"/>
</dbReference>
<reference evidence="11 12" key="1">
    <citation type="journal article" date="2018" name="Evol. Lett.">
        <title>Horizontal gene cluster transfer increased hallucinogenic mushroom diversity.</title>
        <authorList>
            <person name="Reynolds H.T."/>
            <person name="Vijayakumar V."/>
            <person name="Gluck-Thaler E."/>
            <person name="Korotkin H.B."/>
            <person name="Matheny P.B."/>
            <person name="Slot J.C."/>
        </authorList>
    </citation>
    <scope>NUCLEOTIDE SEQUENCE [LARGE SCALE GENOMIC DNA]</scope>
    <source>
        <strain evidence="11 12">2629</strain>
    </source>
</reference>
<keyword evidence="7" id="KW-0482">Metalloprotease</keyword>
<keyword evidence="2" id="KW-0645">Protease</keyword>
<dbReference type="EMBL" id="NHTK01006044">
    <property type="protein sequence ID" value="PPQ66395.1"/>
    <property type="molecule type" value="Genomic_DNA"/>
</dbReference>
<organism evidence="11 12">
    <name type="scientific">Panaeolus cyanescens</name>
    <dbReference type="NCBI Taxonomy" id="181874"/>
    <lineage>
        <taxon>Eukaryota</taxon>
        <taxon>Fungi</taxon>
        <taxon>Dikarya</taxon>
        <taxon>Basidiomycota</taxon>
        <taxon>Agaricomycotina</taxon>
        <taxon>Agaricomycetes</taxon>
        <taxon>Agaricomycetidae</taxon>
        <taxon>Agaricales</taxon>
        <taxon>Agaricineae</taxon>
        <taxon>Galeropsidaceae</taxon>
        <taxon>Panaeolus</taxon>
    </lineage>
</organism>
<evidence type="ECO:0000256" key="9">
    <source>
        <dbReference type="SAM" id="SignalP"/>
    </source>
</evidence>